<evidence type="ECO:0000256" key="1">
    <source>
        <dbReference type="SAM" id="MobiDB-lite"/>
    </source>
</evidence>
<dbReference type="EMBL" id="BAAAQM010000001">
    <property type="protein sequence ID" value="GAA1951073.1"/>
    <property type="molecule type" value="Genomic_DNA"/>
</dbReference>
<dbReference type="Proteomes" id="UP001499854">
    <property type="component" value="Unassembled WGS sequence"/>
</dbReference>
<sequence length="381" mass="37750">MVASAAAAGGVAIAGTGSLFPGEPAQAVTVAVPVPVPVPVPVTTVADSTLVNLTIDDVPALGLTAFQGKYATSGVAQNGGDDAADPAQDPDGVLKHLTITGPTQAETHSDAAKNSALARLGATPALSYSLHGKPIYTIGALDTDAGCTEAHVHADPNAVNVLGTTVPPGKTTTIPVTGAQVGVTGVDHGSLTVGYTTTAAPPTGTMPARAHIDLSLTGTFYDSTGKELYSGPMQKARFADVQVTCENTSTPTPSGTASASASRPSTTSSAALPPAMPGGPAAPDAGAVAEPPLPSTMTSPGDASANGGKAPHHARHPLQSRGARNGPTSPAEGPMQPVAQTGALPADQGGDAWWWAVLSALGLGGGVAMYFATRHRGKHQQ</sequence>
<name>A0ABN2QF20_9ACTN</name>
<feature type="transmembrane region" description="Helical" evidence="2">
    <location>
        <begin position="352"/>
        <end position="372"/>
    </location>
</feature>
<evidence type="ECO:0000256" key="2">
    <source>
        <dbReference type="SAM" id="Phobius"/>
    </source>
</evidence>
<feature type="compositionally biased region" description="Low complexity" evidence="1">
    <location>
        <begin position="248"/>
        <end position="290"/>
    </location>
</feature>
<gene>
    <name evidence="3" type="ORF">GCM10009838_02750</name>
</gene>
<proteinExistence type="predicted"/>
<evidence type="ECO:0000313" key="3">
    <source>
        <dbReference type="EMBL" id="GAA1951073.1"/>
    </source>
</evidence>
<protein>
    <submittedName>
        <fullName evidence="3">Uncharacterized protein</fullName>
    </submittedName>
</protein>
<evidence type="ECO:0000313" key="4">
    <source>
        <dbReference type="Proteomes" id="UP001499854"/>
    </source>
</evidence>
<accession>A0ABN2QF20</accession>
<keyword evidence="2" id="KW-1133">Transmembrane helix</keyword>
<organism evidence="3 4">
    <name type="scientific">Catenulispora subtropica</name>
    <dbReference type="NCBI Taxonomy" id="450798"/>
    <lineage>
        <taxon>Bacteria</taxon>
        <taxon>Bacillati</taxon>
        <taxon>Actinomycetota</taxon>
        <taxon>Actinomycetes</taxon>
        <taxon>Catenulisporales</taxon>
        <taxon>Catenulisporaceae</taxon>
        <taxon>Catenulispora</taxon>
    </lineage>
</organism>
<feature type="region of interest" description="Disordered" evidence="1">
    <location>
        <begin position="246"/>
        <end position="344"/>
    </location>
</feature>
<keyword evidence="4" id="KW-1185">Reference proteome</keyword>
<comment type="caution">
    <text evidence="3">The sequence shown here is derived from an EMBL/GenBank/DDBJ whole genome shotgun (WGS) entry which is preliminary data.</text>
</comment>
<reference evidence="3 4" key="1">
    <citation type="journal article" date="2019" name="Int. J. Syst. Evol. Microbiol.">
        <title>The Global Catalogue of Microorganisms (GCM) 10K type strain sequencing project: providing services to taxonomists for standard genome sequencing and annotation.</title>
        <authorList>
            <consortium name="The Broad Institute Genomics Platform"/>
            <consortium name="The Broad Institute Genome Sequencing Center for Infectious Disease"/>
            <person name="Wu L."/>
            <person name="Ma J."/>
        </authorList>
    </citation>
    <scope>NUCLEOTIDE SEQUENCE [LARGE SCALE GENOMIC DNA]</scope>
    <source>
        <strain evidence="3 4">JCM 16013</strain>
    </source>
</reference>
<keyword evidence="2" id="KW-0472">Membrane</keyword>
<keyword evidence="2" id="KW-0812">Transmembrane</keyword>